<accession>A0A481YRJ6</accession>
<name>A0A481YRJ6_9VIRU</name>
<evidence type="ECO:0000313" key="2">
    <source>
        <dbReference type="EMBL" id="QBK85547.1"/>
    </source>
</evidence>
<feature type="transmembrane region" description="Helical" evidence="1">
    <location>
        <begin position="7"/>
        <end position="25"/>
    </location>
</feature>
<keyword evidence="1" id="KW-0472">Membrane</keyword>
<evidence type="ECO:0000256" key="1">
    <source>
        <dbReference type="SAM" id="Phobius"/>
    </source>
</evidence>
<reference evidence="2" key="1">
    <citation type="journal article" date="2019" name="MBio">
        <title>Virus Genomes from Deep Sea Sediments Expand the Ocean Megavirome and Support Independent Origins of Viral Gigantism.</title>
        <authorList>
            <person name="Backstrom D."/>
            <person name="Yutin N."/>
            <person name="Jorgensen S.L."/>
            <person name="Dharamshi J."/>
            <person name="Homa F."/>
            <person name="Zaremba-Niedwiedzka K."/>
            <person name="Spang A."/>
            <person name="Wolf Y.I."/>
            <person name="Koonin E.V."/>
            <person name="Ettema T.J."/>
        </authorList>
    </citation>
    <scope>NUCLEOTIDE SEQUENCE</scope>
</reference>
<proteinExistence type="predicted"/>
<organism evidence="2">
    <name type="scientific">Marseillevirus LCMAC101</name>
    <dbReference type="NCBI Taxonomy" id="2506602"/>
    <lineage>
        <taxon>Viruses</taxon>
        <taxon>Varidnaviria</taxon>
        <taxon>Bamfordvirae</taxon>
        <taxon>Nucleocytoviricota</taxon>
        <taxon>Megaviricetes</taxon>
        <taxon>Pimascovirales</taxon>
        <taxon>Pimascovirales incertae sedis</taxon>
        <taxon>Marseilleviridae</taxon>
    </lineage>
</organism>
<dbReference type="EMBL" id="MK500327">
    <property type="protein sequence ID" value="QBK85547.1"/>
    <property type="molecule type" value="Genomic_DNA"/>
</dbReference>
<gene>
    <name evidence="2" type="ORF">LCMAC101_01340</name>
</gene>
<sequence>MISAFEITGIILLAIGVGLVIWWYMEAGNYDAMLDGVPFAKGANLIYDPDGTDADNTVKMSCPDGKQVCVYQATQICTFPDSYNFEHADTDPINRVLTSDGWGKFNPKTTRDLTAEMNTACKTANRKPVSTDNCQYTFSPSNTFTTTDGSVITCSTVDPSAIHLIAAYTCQPVGTVCNSTGPAPS</sequence>
<keyword evidence="1" id="KW-1133">Transmembrane helix</keyword>
<keyword evidence="1" id="KW-0812">Transmembrane</keyword>
<protein>
    <submittedName>
        <fullName evidence="2">Uncharacterized protein</fullName>
    </submittedName>
</protein>